<dbReference type="InterPro" id="IPR011662">
    <property type="entry name" value="Secretin/TonB_short_N"/>
</dbReference>
<dbReference type="OrthoDB" id="9775455at2"/>
<sequence>MSRYTLPLPPRRGLLVLLITLGLAGCAAQNAFRSGNQLLEQGQLAAGLDKLKEASNLEPGSAEYRMAYLNARERSVGNQLIAAEQAFTRGDLALAERGYLEVLSLDNQHPRARAGLQNIQSERRRASLLAEAEAAWQKQDADSAQSRLRSILAEQPGNARAAELLAQIEASQAKRSHDSGLASVYRKPITLQYKDATLKTVFDLIARTSGLNILFDKEVRTDQRTSIFLKNASIESAISLLLLTNQLEQRVLDDNTVLIYPDTVAKRRDYQPVLVRTFYLAHAEAKAVASTMKTIIRAKDIVVDEKLNMIMLRDSPEVIRQAEKLVALHDLPEPEVMLEVEVLEVKRTRLMELGVQWPDQLSLSPLQAANGGKLTLNQLRNLNSNSISADIGSVVINAKNQDSDANLLANPRIRTHNREKAKILIGSKVPVVSSTITTGISAASVSYIDVGLKLEVEPTIYPDDEVSIKTSLEVSNILKTVESAGTRAYEIGTRNASSVLRLRDGENQVLAGLINSEDRRTANQVPLLGDIPLLGRLFGSQGNDNAKTEIVLSITPRLIRNIRRPTAEMLEFESGTDASFRRTRVEISAPRTALPAPAASATAPKPVEAKPADSAPAISEGLLRWHGPDSARQGRTIELQLSYQAEQAINGLPVVVGYDPRVLEIVRVEEGDFLKAQGQTVFNAQVENGQIAIHNLLSSSTGAKGQGMLATITARVLDVRAGQTQLSLLSASPQALDGRSLAPALPGFSFKLEP</sequence>
<dbReference type="InterPro" id="IPR004846">
    <property type="entry name" value="T2SS/T3SS_dom"/>
</dbReference>
<feature type="region of interest" description="Disordered" evidence="8">
    <location>
        <begin position="592"/>
        <end position="612"/>
    </location>
</feature>
<protein>
    <submittedName>
        <fullName evidence="10">General secretion pathway protein D</fullName>
    </submittedName>
</protein>
<dbReference type="GO" id="GO:0030246">
    <property type="term" value="F:carbohydrate binding"/>
    <property type="evidence" value="ECO:0007669"/>
    <property type="project" value="InterPro"/>
</dbReference>
<dbReference type="Gene3D" id="1.25.40.10">
    <property type="entry name" value="Tetratricopeptide repeat domain"/>
    <property type="match status" value="1"/>
</dbReference>
<dbReference type="Pfam" id="PF03958">
    <property type="entry name" value="Secretin_N"/>
    <property type="match status" value="1"/>
</dbReference>
<gene>
    <name evidence="10" type="ORF">SAMN02745887_03197</name>
</gene>
<evidence type="ECO:0000256" key="8">
    <source>
        <dbReference type="SAM" id="MobiDB-lite"/>
    </source>
</evidence>
<dbReference type="PROSITE" id="PS51257">
    <property type="entry name" value="PROKAR_LIPOPROTEIN"/>
    <property type="match status" value="1"/>
</dbReference>
<dbReference type="SUPFAM" id="SSF48452">
    <property type="entry name" value="TPR-like"/>
    <property type="match status" value="1"/>
</dbReference>
<dbReference type="InterPro" id="IPR011990">
    <property type="entry name" value="TPR-like_helical_dom_sf"/>
</dbReference>
<dbReference type="InterPro" id="IPR008965">
    <property type="entry name" value="CBM2/CBM3_carb-bd_dom_sf"/>
</dbReference>
<comment type="similarity">
    <text evidence="6">Belongs to the bacterial secretin family.</text>
</comment>
<evidence type="ECO:0000256" key="2">
    <source>
        <dbReference type="ARBA" id="ARBA00022448"/>
    </source>
</evidence>
<dbReference type="GO" id="GO:0009279">
    <property type="term" value="C:cell outer membrane"/>
    <property type="evidence" value="ECO:0007669"/>
    <property type="project" value="UniProtKB-SubCell"/>
</dbReference>
<reference evidence="10 11" key="1">
    <citation type="submission" date="2016-11" db="EMBL/GenBank/DDBJ databases">
        <authorList>
            <person name="Jaros S."/>
            <person name="Januszkiewicz K."/>
            <person name="Wedrychowicz H."/>
        </authorList>
    </citation>
    <scope>NUCLEOTIDE SEQUENCE [LARGE SCALE GENOMIC DNA]</scope>
    <source>
        <strain evidence="10 11">DSM 18899</strain>
    </source>
</reference>
<evidence type="ECO:0000256" key="4">
    <source>
        <dbReference type="ARBA" id="ARBA00023136"/>
    </source>
</evidence>
<feature type="compositionally biased region" description="Low complexity" evidence="8">
    <location>
        <begin position="592"/>
        <end position="606"/>
    </location>
</feature>
<dbReference type="InterPro" id="IPR001775">
    <property type="entry name" value="GspD/PilQ"/>
</dbReference>
<comment type="subcellular location">
    <subcellularLocation>
        <location evidence="7">Cell outer membrane</location>
    </subcellularLocation>
    <subcellularLocation>
        <location evidence="1">Membrane</location>
    </subcellularLocation>
</comment>
<dbReference type="GO" id="GO:0000272">
    <property type="term" value="P:polysaccharide catabolic process"/>
    <property type="evidence" value="ECO:0007669"/>
    <property type="project" value="InterPro"/>
</dbReference>
<dbReference type="STRING" id="1121279.SAMN02745887_03197"/>
<dbReference type="InterPro" id="IPR050810">
    <property type="entry name" value="Bact_Secretion_Sys_Channel"/>
</dbReference>
<dbReference type="InterPro" id="IPR038591">
    <property type="entry name" value="NolW-like_sf"/>
</dbReference>
<name>A0A1K2HRA8_9NEIS</name>
<dbReference type="Gene3D" id="3.30.1370.120">
    <property type="match status" value="1"/>
</dbReference>
<evidence type="ECO:0000256" key="1">
    <source>
        <dbReference type="ARBA" id="ARBA00004370"/>
    </source>
</evidence>
<dbReference type="Gene3D" id="3.30.1370.130">
    <property type="match status" value="1"/>
</dbReference>
<evidence type="ECO:0000256" key="5">
    <source>
        <dbReference type="ARBA" id="ARBA00023237"/>
    </source>
</evidence>
<dbReference type="PANTHER" id="PTHR30332">
    <property type="entry name" value="PROBABLE GENERAL SECRETION PATHWAY PROTEIN D"/>
    <property type="match status" value="1"/>
</dbReference>
<accession>A0A1K2HRA8</accession>
<dbReference type="AlphaFoldDB" id="A0A1K2HRA8"/>
<evidence type="ECO:0000313" key="10">
    <source>
        <dbReference type="EMBL" id="SFZ78802.1"/>
    </source>
</evidence>
<dbReference type="InterPro" id="IPR005644">
    <property type="entry name" value="NolW-like"/>
</dbReference>
<keyword evidence="5" id="KW-0998">Cell outer membrane</keyword>
<keyword evidence="3" id="KW-0732">Signal</keyword>
<dbReference type="Gene3D" id="2.60.40.680">
    <property type="match status" value="1"/>
</dbReference>
<dbReference type="Proteomes" id="UP000186513">
    <property type="component" value="Unassembled WGS sequence"/>
</dbReference>
<evidence type="ECO:0000313" key="11">
    <source>
        <dbReference type="Proteomes" id="UP000186513"/>
    </source>
</evidence>
<dbReference type="CDD" id="cd08547">
    <property type="entry name" value="Type_II_cohesin"/>
    <property type="match status" value="1"/>
</dbReference>
<organism evidence="10 11">
    <name type="scientific">Chitinimonas taiwanensis DSM 18899</name>
    <dbReference type="NCBI Taxonomy" id="1121279"/>
    <lineage>
        <taxon>Bacteria</taxon>
        <taxon>Pseudomonadati</taxon>
        <taxon>Pseudomonadota</taxon>
        <taxon>Betaproteobacteria</taxon>
        <taxon>Neisseriales</taxon>
        <taxon>Chitinibacteraceae</taxon>
        <taxon>Chitinimonas</taxon>
    </lineage>
</organism>
<evidence type="ECO:0000259" key="9">
    <source>
        <dbReference type="SMART" id="SM00965"/>
    </source>
</evidence>
<evidence type="ECO:0000256" key="3">
    <source>
        <dbReference type="ARBA" id="ARBA00022729"/>
    </source>
</evidence>
<dbReference type="SUPFAM" id="SSF49384">
    <property type="entry name" value="Carbohydrate-binding domain"/>
    <property type="match status" value="1"/>
</dbReference>
<keyword evidence="11" id="KW-1185">Reference proteome</keyword>
<dbReference type="PRINTS" id="PR00811">
    <property type="entry name" value="BCTERIALGSPD"/>
</dbReference>
<dbReference type="Pfam" id="PF00963">
    <property type="entry name" value="Cohesin"/>
    <property type="match status" value="1"/>
</dbReference>
<evidence type="ECO:0000256" key="6">
    <source>
        <dbReference type="RuleBase" id="RU004003"/>
    </source>
</evidence>
<dbReference type="Pfam" id="PF07660">
    <property type="entry name" value="STN"/>
    <property type="match status" value="1"/>
</dbReference>
<dbReference type="GO" id="GO:0009306">
    <property type="term" value="P:protein secretion"/>
    <property type="evidence" value="ECO:0007669"/>
    <property type="project" value="InterPro"/>
</dbReference>
<keyword evidence="4" id="KW-0472">Membrane</keyword>
<dbReference type="RefSeq" id="WP_072429683.1">
    <property type="nucleotide sequence ID" value="NZ_FPKR01000013.1"/>
</dbReference>
<dbReference type="EMBL" id="FPKR01000013">
    <property type="protein sequence ID" value="SFZ78802.1"/>
    <property type="molecule type" value="Genomic_DNA"/>
</dbReference>
<feature type="domain" description="Secretin/TonB short N-terminal" evidence="9">
    <location>
        <begin position="211"/>
        <end position="262"/>
    </location>
</feature>
<dbReference type="Pfam" id="PF00263">
    <property type="entry name" value="Secretin"/>
    <property type="match status" value="1"/>
</dbReference>
<keyword evidence="2 7" id="KW-0813">Transport</keyword>
<dbReference type="InterPro" id="IPR002102">
    <property type="entry name" value="Cohesin_dom"/>
</dbReference>
<dbReference type="GO" id="GO:0015627">
    <property type="term" value="C:type II protein secretion system complex"/>
    <property type="evidence" value="ECO:0007669"/>
    <property type="project" value="TreeGrafter"/>
</dbReference>
<proteinExistence type="inferred from homology"/>
<dbReference type="PANTHER" id="PTHR30332:SF17">
    <property type="entry name" value="TYPE IV PILIATION SYSTEM PROTEIN DR_0774-RELATED"/>
    <property type="match status" value="1"/>
</dbReference>
<dbReference type="SMART" id="SM00965">
    <property type="entry name" value="STN"/>
    <property type="match status" value="1"/>
</dbReference>
<evidence type="ECO:0000256" key="7">
    <source>
        <dbReference type="RuleBase" id="RU004004"/>
    </source>
</evidence>